<keyword evidence="3" id="KW-1185">Reference proteome</keyword>
<dbReference type="OrthoDB" id="6145936at2759"/>
<gene>
    <name evidence="2" type="ORF">CUNI_LOCUS2887</name>
</gene>
<reference evidence="2" key="1">
    <citation type="submission" date="2021-04" db="EMBL/GenBank/DDBJ databases">
        <authorList>
            <consortium name="Molecular Ecology Group"/>
        </authorList>
    </citation>
    <scope>NUCLEOTIDE SEQUENCE</scope>
</reference>
<evidence type="ECO:0000256" key="1">
    <source>
        <dbReference type="SAM" id="MobiDB-lite"/>
    </source>
</evidence>
<dbReference type="Proteomes" id="UP000678393">
    <property type="component" value="Unassembled WGS sequence"/>
</dbReference>
<accession>A0A8S3YJZ7</accession>
<feature type="compositionally biased region" description="Polar residues" evidence="1">
    <location>
        <begin position="30"/>
        <end position="53"/>
    </location>
</feature>
<name>A0A8S3YJZ7_9EUPU</name>
<dbReference type="AlphaFoldDB" id="A0A8S3YJZ7"/>
<sequence>MVLQAVKKDPHPSASSPEGQASKEKREEATLNTNKLNSEGNSTVSGESQSGITNNNAENLEWNLFYYFDPTERFRNLEEFFPCFDVCFTNVTKLPFHTSPRAIRFSNGRLVGIVNAKLLQENDEGELVKSVILKETSADNSNSSNQTTCQGLEPLIEAYAKYFPQFPLEDLLPALNNWQAYQSKAEGPSHVDY</sequence>
<dbReference type="EMBL" id="CAJHNH020000387">
    <property type="protein sequence ID" value="CAG5117329.1"/>
    <property type="molecule type" value="Genomic_DNA"/>
</dbReference>
<feature type="region of interest" description="Disordered" evidence="1">
    <location>
        <begin position="1"/>
        <end position="53"/>
    </location>
</feature>
<evidence type="ECO:0000313" key="3">
    <source>
        <dbReference type="Proteomes" id="UP000678393"/>
    </source>
</evidence>
<comment type="caution">
    <text evidence="2">The sequence shown here is derived from an EMBL/GenBank/DDBJ whole genome shotgun (WGS) entry which is preliminary data.</text>
</comment>
<feature type="compositionally biased region" description="Basic and acidic residues" evidence="1">
    <location>
        <begin position="1"/>
        <end position="11"/>
    </location>
</feature>
<evidence type="ECO:0000313" key="2">
    <source>
        <dbReference type="EMBL" id="CAG5117329.1"/>
    </source>
</evidence>
<protein>
    <submittedName>
        <fullName evidence="2">Uncharacterized protein</fullName>
    </submittedName>
</protein>
<organism evidence="2 3">
    <name type="scientific">Candidula unifasciata</name>
    <dbReference type="NCBI Taxonomy" id="100452"/>
    <lineage>
        <taxon>Eukaryota</taxon>
        <taxon>Metazoa</taxon>
        <taxon>Spiralia</taxon>
        <taxon>Lophotrochozoa</taxon>
        <taxon>Mollusca</taxon>
        <taxon>Gastropoda</taxon>
        <taxon>Heterobranchia</taxon>
        <taxon>Euthyneura</taxon>
        <taxon>Panpulmonata</taxon>
        <taxon>Eupulmonata</taxon>
        <taxon>Stylommatophora</taxon>
        <taxon>Helicina</taxon>
        <taxon>Helicoidea</taxon>
        <taxon>Geomitridae</taxon>
        <taxon>Candidula</taxon>
    </lineage>
</organism>
<proteinExistence type="predicted"/>